<dbReference type="AlphaFoldDB" id="A0A0B7H6D0"/>
<keyword evidence="7 9" id="KW-0472">Membrane</keyword>
<dbReference type="EMBL" id="CDOG01000002">
    <property type="protein sequence ID" value="CEN34089.1"/>
    <property type="molecule type" value="Genomic_DNA"/>
</dbReference>
<evidence type="ECO:0000256" key="1">
    <source>
        <dbReference type="ARBA" id="ARBA00004651"/>
    </source>
</evidence>
<keyword evidence="5" id="KW-0571">Peptide transport</keyword>
<dbReference type="NCBIfam" id="TIGR00924">
    <property type="entry name" value="yjdL_sub1_fam"/>
    <property type="match status" value="1"/>
</dbReference>
<dbReference type="InterPro" id="IPR000109">
    <property type="entry name" value="POT_fam"/>
</dbReference>
<keyword evidence="6 9" id="KW-1133">Transmembrane helix</keyword>
<evidence type="ECO:0000256" key="7">
    <source>
        <dbReference type="ARBA" id="ARBA00023136"/>
    </source>
</evidence>
<feature type="transmembrane region" description="Helical" evidence="9">
    <location>
        <begin position="375"/>
        <end position="392"/>
    </location>
</feature>
<feature type="transmembrane region" description="Helical" evidence="9">
    <location>
        <begin position="345"/>
        <end position="363"/>
    </location>
</feature>
<dbReference type="CDD" id="cd17346">
    <property type="entry name" value="MFS_DtpA_like"/>
    <property type="match status" value="1"/>
</dbReference>
<feature type="transmembrane region" description="Helical" evidence="9">
    <location>
        <begin position="605"/>
        <end position="627"/>
    </location>
</feature>
<protein>
    <submittedName>
        <fullName evidence="10">Uncharacterized transporter yclF</fullName>
    </submittedName>
</protein>
<dbReference type="RefSeq" id="WP_018279708.1">
    <property type="nucleotide sequence ID" value="NZ_CDOF01000025.1"/>
</dbReference>
<evidence type="ECO:0000256" key="4">
    <source>
        <dbReference type="ARBA" id="ARBA00022692"/>
    </source>
</evidence>
<dbReference type="Gene3D" id="1.20.1250.20">
    <property type="entry name" value="MFS general substrate transporter like domains"/>
    <property type="match status" value="1"/>
</dbReference>
<organism evidence="10 11">
    <name type="scientific">Capnocytophaga cynodegmi</name>
    <dbReference type="NCBI Taxonomy" id="28189"/>
    <lineage>
        <taxon>Bacteria</taxon>
        <taxon>Pseudomonadati</taxon>
        <taxon>Bacteroidota</taxon>
        <taxon>Flavobacteriia</taxon>
        <taxon>Flavobacteriales</taxon>
        <taxon>Flavobacteriaceae</taxon>
        <taxon>Capnocytophaga</taxon>
    </lineage>
</organism>
<reference evidence="10 11" key="1">
    <citation type="submission" date="2015-01" db="EMBL/GenBank/DDBJ databases">
        <authorList>
            <person name="MANFREDI Pablo"/>
        </authorList>
    </citation>
    <scope>NUCLEOTIDE SEQUENCE [LARGE SCALE GENOMIC DNA]</scope>
    <source>
        <strain evidence="10 11">Ccy74</strain>
    </source>
</reference>
<evidence type="ECO:0000256" key="9">
    <source>
        <dbReference type="SAM" id="Phobius"/>
    </source>
</evidence>
<dbReference type="InterPro" id="IPR036259">
    <property type="entry name" value="MFS_trans_sf"/>
</dbReference>
<feature type="transmembrane region" description="Helical" evidence="9">
    <location>
        <begin position="47"/>
        <end position="65"/>
    </location>
</feature>
<evidence type="ECO:0000313" key="10">
    <source>
        <dbReference type="EMBL" id="CEN34089.1"/>
    </source>
</evidence>
<dbReference type="GO" id="GO:0006857">
    <property type="term" value="P:oligopeptide transport"/>
    <property type="evidence" value="ECO:0007669"/>
    <property type="project" value="InterPro"/>
</dbReference>
<keyword evidence="3" id="KW-1003">Cell membrane</keyword>
<dbReference type="PROSITE" id="PS01023">
    <property type="entry name" value="PTR2_2"/>
    <property type="match status" value="1"/>
</dbReference>
<dbReference type="Proteomes" id="UP000038083">
    <property type="component" value="Unassembled WGS sequence"/>
</dbReference>
<feature type="transmembrane region" description="Helical" evidence="9">
    <location>
        <begin position="236"/>
        <end position="260"/>
    </location>
</feature>
<feature type="transmembrane region" description="Helical" evidence="9">
    <location>
        <begin position="130"/>
        <end position="148"/>
    </location>
</feature>
<dbReference type="InterPro" id="IPR050171">
    <property type="entry name" value="MFS_Transporters"/>
</dbReference>
<comment type="similarity">
    <text evidence="8">Belongs to the major facilitator superfamily. Proton-dependent oligopeptide transporter (POT/PTR) (TC 2.A.17) family.</text>
</comment>
<evidence type="ECO:0000256" key="8">
    <source>
        <dbReference type="RuleBase" id="RU003755"/>
    </source>
</evidence>
<dbReference type="PANTHER" id="PTHR23517">
    <property type="entry name" value="RESISTANCE PROTEIN MDTM, PUTATIVE-RELATED-RELATED"/>
    <property type="match status" value="1"/>
</dbReference>
<dbReference type="GO" id="GO:1904680">
    <property type="term" value="F:peptide transmembrane transporter activity"/>
    <property type="evidence" value="ECO:0007669"/>
    <property type="project" value="InterPro"/>
</dbReference>
<dbReference type="PANTHER" id="PTHR23517:SF15">
    <property type="entry name" value="PROTON-DEPENDENT OLIGOPEPTIDE FAMILY TRANSPORT PROTEIN"/>
    <property type="match status" value="1"/>
</dbReference>
<dbReference type="Pfam" id="PF00854">
    <property type="entry name" value="PTR2"/>
    <property type="match status" value="1"/>
</dbReference>
<comment type="subcellular location">
    <subcellularLocation>
        <location evidence="1">Cell membrane</location>
        <topology evidence="1">Multi-pass membrane protein</topology>
    </subcellularLocation>
    <subcellularLocation>
        <location evidence="8">Membrane</location>
        <topology evidence="8">Multi-pass membrane protein</topology>
    </subcellularLocation>
</comment>
<sequence>MLNPDYQLMLIAWLGVALWVGFVIFSNRKIHPKALFTLFMVELWERFSYYGMRALLILYMTANLIDGGFQFDDAKAFGIYGAYGALVYLTPILGGYFADKLIGFRKAIVIGALLMAAGQFTLFMNNQTTFFIGLALLVVGNGFFKPNISSMIGRFYADGDKRRDGAFTLFYMGINMGAFLAPLTCGAIGENEGWQYGFLTAGIGMLLGYIIFFFASRTSVFENVGLTPDEKPTKNVVSFVPNSVLPYATIVVLIIISWILIQYNDVVDVLLASLAAIIIGYLLYQASKMEVVAKQRIWVVVLLLLFTTIFWTFFELAGSALNLFTARNVHKEIFGTEIKTTFFQSFNPLFIMLFAPIFSWIWIKLSNLNKEPAAPYKFGTGLLLLGLGFLVLKFGGSYAKLGMVPAIFMVFLYLLHTLGELTLSPVGLSLVTKLSPKHMVAFMMGIWFLSSSIAHQGGKHISKLTTVNEKTIVESSAFQNSDIDQDLKAVLSENKFKTKLEDQSVEAILVSDDFINEINKRNPQKQYAKSVVAIKEALEEAENYSGMKKQKMIKSASQEFLSFKGSEVNTEVATFADYESLVEKSPEMAIVNVIKGESLNKGLSVFTMLGFIAIGCGIVLFLMGPFITRWMHGVK</sequence>
<evidence type="ECO:0000256" key="6">
    <source>
        <dbReference type="ARBA" id="ARBA00022989"/>
    </source>
</evidence>
<name>A0A0B7H6D0_9FLAO</name>
<evidence type="ECO:0000256" key="5">
    <source>
        <dbReference type="ARBA" id="ARBA00022856"/>
    </source>
</evidence>
<gene>
    <name evidence="10" type="ORF">CCYN74_100040</name>
</gene>
<feature type="transmembrane region" description="Helical" evidence="9">
    <location>
        <begin position="296"/>
        <end position="314"/>
    </location>
</feature>
<evidence type="ECO:0000256" key="3">
    <source>
        <dbReference type="ARBA" id="ARBA00022475"/>
    </source>
</evidence>
<keyword evidence="5" id="KW-0653">Protein transport</keyword>
<dbReference type="GO" id="GO:0005886">
    <property type="term" value="C:plasma membrane"/>
    <property type="evidence" value="ECO:0007669"/>
    <property type="project" value="UniProtKB-SubCell"/>
</dbReference>
<feature type="transmembrane region" description="Helical" evidence="9">
    <location>
        <begin position="266"/>
        <end position="284"/>
    </location>
</feature>
<keyword evidence="2 8" id="KW-0813">Transport</keyword>
<feature type="transmembrane region" description="Helical" evidence="9">
    <location>
        <begin position="77"/>
        <end position="98"/>
    </location>
</feature>
<feature type="transmembrane region" description="Helical" evidence="9">
    <location>
        <begin position="195"/>
        <end position="215"/>
    </location>
</feature>
<feature type="transmembrane region" description="Helical" evidence="9">
    <location>
        <begin position="6"/>
        <end position="26"/>
    </location>
</feature>
<dbReference type="SUPFAM" id="SSF103473">
    <property type="entry name" value="MFS general substrate transporter"/>
    <property type="match status" value="1"/>
</dbReference>
<feature type="transmembrane region" description="Helical" evidence="9">
    <location>
        <begin position="107"/>
        <end position="124"/>
    </location>
</feature>
<proteinExistence type="inferred from homology"/>
<feature type="transmembrane region" description="Helical" evidence="9">
    <location>
        <begin position="169"/>
        <end position="189"/>
    </location>
</feature>
<keyword evidence="4 8" id="KW-0812">Transmembrane</keyword>
<accession>A0A0B7H6D0</accession>
<evidence type="ECO:0000313" key="11">
    <source>
        <dbReference type="Proteomes" id="UP000038083"/>
    </source>
</evidence>
<dbReference type="InterPro" id="IPR018456">
    <property type="entry name" value="PTR2_symporter_CS"/>
</dbReference>
<dbReference type="InterPro" id="IPR005279">
    <property type="entry name" value="Dipep/tripep_permease"/>
</dbReference>
<evidence type="ECO:0000256" key="2">
    <source>
        <dbReference type="ARBA" id="ARBA00022448"/>
    </source>
</evidence>
<dbReference type="OrthoDB" id="9772725at2"/>